<dbReference type="Proteomes" id="UP000267096">
    <property type="component" value="Unassembled WGS sequence"/>
</dbReference>
<keyword evidence="8" id="KW-0458">Lysosome</keyword>
<dbReference type="AlphaFoldDB" id="A0A0M3J4J8"/>
<dbReference type="EMBL" id="UYRR01003060">
    <property type="protein sequence ID" value="VDK19860.1"/>
    <property type="molecule type" value="Genomic_DNA"/>
</dbReference>
<organism evidence="15">
    <name type="scientific">Anisakis simplex</name>
    <name type="common">Herring worm</name>
    <dbReference type="NCBI Taxonomy" id="6269"/>
    <lineage>
        <taxon>Eukaryota</taxon>
        <taxon>Metazoa</taxon>
        <taxon>Ecdysozoa</taxon>
        <taxon>Nematoda</taxon>
        <taxon>Chromadorea</taxon>
        <taxon>Rhabditida</taxon>
        <taxon>Spirurina</taxon>
        <taxon>Ascaridomorpha</taxon>
        <taxon>Ascaridoidea</taxon>
        <taxon>Anisakidae</taxon>
        <taxon>Anisakis</taxon>
        <taxon>Anisakis simplex complex</taxon>
    </lineage>
</organism>
<dbReference type="GO" id="GO:0005764">
    <property type="term" value="C:lysosome"/>
    <property type="evidence" value="ECO:0007669"/>
    <property type="project" value="UniProtKB-SubCell"/>
</dbReference>
<dbReference type="OrthoDB" id="2866996at2759"/>
<keyword evidence="7" id="KW-0325">Glycoprotein</keyword>
<evidence type="ECO:0000256" key="9">
    <source>
        <dbReference type="ARBA" id="ARBA00023295"/>
    </source>
</evidence>
<dbReference type="EC" id="3.2.1.25" evidence="4"/>
<dbReference type="GO" id="GO:0004567">
    <property type="term" value="F:beta-mannosidase activity"/>
    <property type="evidence" value="ECO:0007669"/>
    <property type="project" value="UniProtKB-EC"/>
</dbReference>
<dbReference type="InterPro" id="IPR008979">
    <property type="entry name" value="Galactose-bd-like_sf"/>
</dbReference>
<dbReference type="GO" id="GO:0006516">
    <property type="term" value="P:glycoprotein catabolic process"/>
    <property type="evidence" value="ECO:0007669"/>
    <property type="project" value="TreeGrafter"/>
</dbReference>
<feature type="signal peptide" evidence="11">
    <location>
        <begin position="1"/>
        <end position="25"/>
    </location>
</feature>
<name>A0A0M3J4J8_ANISI</name>
<dbReference type="PANTHER" id="PTHR43730">
    <property type="entry name" value="BETA-MANNOSIDASE"/>
    <property type="match status" value="1"/>
</dbReference>
<accession>A0A0M3J4J8</accession>
<keyword evidence="9" id="KW-0326">Glycosidase</keyword>
<comment type="catalytic activity">
    <reaction evidence="1">
        <text>Hydrolysis of terminal, non-reducing beta-D-mannose residues in beta-D-mannosides.</text>
        <dbReference type="EC" id="3.2.1.25"/>
    </reaction>
</comment>
<proteinExistence type="inferred from homology"/>
<gene>
    <name evidence="13" type="ORF">ASIM_LOCUS2331</name>
</gene>
<comment type="subcellular location">
    <subcellularLocation>
        <location evidence="2">Lysosome</location>
    </subcellularLocation>
</comment>
<sequence length="234" mass="27096">MKTFTGLCIATASALFLIESSSVFAASSISVSKIEHHSRLSNEHFDLNSLAWTFRNENASIKGRATVPGDIYTDLFNNNFIGNPLNANNDEKLRWIARLDWIYECEFYLPERWKMFRSVLLNAQGLDTVASVYLNEWKILRSNNQFHTFLVPLESWRVGRNSIRIHFKSPIHYAKRQSNEYHVTSHHDIPPICPPSIYRGDCHINFMRKIQSSFAWDWGPTFPTVGIWQAISLE</sequence>
<reference evidence="15" key="1">
    <citation type="submission" date="2017-02" db="UniProtKB">
        <authorList>
            <consortium name="WormBaseParasite"/>
        </authorList>
    </citation>
    <scope>IDENTIFICATION</scope>
</reference>
<dbReference type="InterPro" id="IPR054593">
    <property type="entry name" value="Beta-mannosidase-like_N2"/>
</dbReference>
<protein>
    <recommendedName>
        <fullName evidence="4">beta-mannosidase</fullName>
        <ecNumber evidence="4">3.2.1.25</ecNumber>
    </recommendedName>
    <alternativeName>
        <fullName evidence="10">Mannanase</fullName>
    </alternativeName>
</protein>
<evidence type="ECO:0000256" key="6">
    <source>
        <dbReference type="ARBA" id="ARBA00022801"/>
    </source>
</evidence>
<evidence type="ECO:0000256" key="3">
    <source>
        <dbReference type="ARBA" id="ARBA00007401"/>
    </source>
</evidence>
<evidence type="ECO:0000256" key="2">
    <source>
        <dbReference type="ARBA" id="ARBA00004371"/>
    </source>
</evidence>
<dbReference type="Gene3D" id="2.60.120.260">
    <property type="entry name" value="Galactose-binding domain-like"/>
    <property type="match status" value="1"/>
</dbReference>
<evidence type="ECO:0000313" key="13">
    <source>
        <dbReference type="EMBL" id="VDK19860.1"/>
    </source>
</evidence>
<evidence type="ECO:0000256" key="1">
    <source>
        <dbReference type="ARBA" id="ARBA00000829"/>
    </source>
</evidence>
<dbReference type="InterPro" id="IPR050887">
    <property type="entry name" value="Beta-mannosidase_GH2"/>
</dbReference>
<evidence type="ECO:0000259" key="12">
    <source>
        <dbReference type="Pfam" id="PF22666"/>
    </source>
</evidence>
<keyword evidence="6" id="KW-0378">Hydrolase</keyword>
<evidence type="ECO:0000256" key="11">
    <source>
        <dbReference type="SAM" id="SignalP"/>
    </source>
</evidence>
<feature type="domain" description="Beta-mannosidase-like galactose-binding" evidence="12">
    <location>
        <begin position="52"/>
        <end position="229"/>
    </location>
</feature>
<keyword evidence="5 11" id="KW-0732">Signal</keyword>
<dbReference type="SUPFAM" id="SSF49785">
    <property type="entry name" value="Galactose-binding domain-like"/>
    <property type="match status" value="1"/>
</dbReference>
<dbReference type="PANTHER" id="PTHR43730:SF1">
    <property type="entry name" value="BETA-MANNOSIDASE"/>
    <property type="match status" value="1"/>
</dbReference>
<evidence type="ECO:0000256" key="4">
    <source>
        <dbReference type="ARBA" id="ARBA00012754"/>
    </source>
</evidence>
<evidence type="ECO:0000313" key="14">
    <source>
        <dbReference type="Proteomes" id="UP000267096"/>
    </source>
</evidence>
<feature type="chain" id="PRO_5043120823" description="beta-mannosidase" evidence="11">
    <location>
        <begin position="26"/>
        <end position="234"/>
    </location>
</feature>
<comment type="similarity">
    <text evidence="3">Belongs to the glycosyl hydrolase 2 family.</text>
</comment>
<dbReference type="Pfam" id="PF22666">
    <property type="entry name" value="Glyco_hydro_2_N2"/>
    <property type="match status" value="1"/>
</dbReference>
<keyword evidence="14" id="KW-1185">Reference proteome</keyword>
<evidence type="ECO:0000256" key="5">
    <source>
        <dbReference type="ARBA" id="ARBA00022729"/>
    </source>
</evidence>
<evidence type="ECO:0000256" key="7">
    <source>
        <dbReference type="ARBA" id="ARBA00023180"/>
    </source>
</evidence>
<dbReference type="FunFam" id="2.60.120.260:FF:000060">
    <property type="entry name" value="Probable beta-mannosidase"/>
    <property type="match status" value="1"/>
</dbReference>
<dbReference type="WBParaSite" id="ASIM_0000246701-mRNA-1">
    <property type="protein sequence ID" value="ASIM_0000246701-mRNA-1"/>
    <property type="gene ID" value="ASIM_0000246701"/>
</dbReference>
<reference evidence="13 14" key="2">
    <citation type="submission" date="2018-11" db="EMBL/GenBank/DDBJ databases">
        <authorList>
            <consortium name="Pathogen Informatics"/>
        </authorList>
    </citation>
    <scope>NUCLEOTIDE SEQUENCE [LARGE SCALE GENOMIC DNA]</scope>
</reference>
<evidence type="ECO:0000313" key="15">
    <source>
        <dbReference type="WBParaSite" id="ASIM_0000246701-mRNA-1"/>
    </source>
</evidence>
<evidence type="ECO:0000256" key="10">
    <source>
        <dbReference type="ARBA" id="ARBA00033445"/>
    </source>
</evidence>
<evidence type="ECO:0000256" key="8">
    <source>
        <dbReference type="ARBA" id="ARBA00023228"/>
    </source>
</evidence>